<keyword evidence="1" id="KW-0479">Metal-binding</keyword>
<keyword evidence="8" id="KW-1185">Reference proteome</keyword>
<dbReference type="CDD" id="cd04202">
    <property type="entry name" value="CuRO_D2_2dMcoN_like"/>
    <property type="match status" value="1"/>
</dbReference>
<organism evidence="7 8">
    <name type="scientific">Desmospora activa DSM 45169</name>
    <dbReference type="NCBI Taxonomy" id="1121389"/>
    <lineage>
        <taxon>Bacteria</taxon>
        <taxon>Bacillati</taxon>
        <taxon>Bacillota</taxon>
        <taxon>Bacilli</taxon>
        <taxon>Bacillales</taxon>
        <taxon>Thermoactinomycetaceae</taxon>
        <taxon>Desmospora</taxon>
    </lineage>
</organism>
<protein>
    <submittedName>
        <fullName evidence="7">FtsP/CotA-like multicopper oxidase with cupredoxin domain</fullName>
    </submittedName>
</protein>
<feature type="signal peptide" evidence="4">
    <location>
        <begin position="1"/>
        <end position="23"/>
    </location>
</feature>
<dbReference type="AlphaFoldDB" id="A0A2T4ZDS1"/>
<evidence type="ECO:0000259" key="6">
    <source>
        <dbReference type="Pfam" id="PF07732"/>
    </source>
</evidence>
<dbReference type="InterPro" id="IPR011707">
    <property type="entry name" value="Cu-oxidase-like_N"/>
</dbReference>
<keyword evidence="3" id="KW-0186">Copper</keyword>
<keyword evidence="2" id="KW-0560">Oxidoreductase</keyword>
<dbReference type="EMBL" id="PZZP01000001">
    <property type="protein sequence ID" value="PTM60040.1"/>
    <property type="molecule type" value="Genomic_DNA"/>
</dbReference>
<dbReference type="InterPro" id="IPR045087">
    <property type="entry name" value="Cu-oxidase_fam"/>
</dbReference>
<evidence type="ECO:0000313" key="7">
    <source>
        <dbReference type="EMBL" id="PTM60040.1"/>
    </source>
</evidence>
<accession>A0A2T4ZDS1</accession>
<dbReference type="Pfam" id="PF07731">
    <property type="entry name" value="Cu-oxidase_2"/>
    <property type="match status" value="1"/>
</dbReference>
<reference evidence="7 8" key="1">
    <citation type="submission" date="2018-04" db="EMBL/GenBank/DDBJ databases">
        <title>Genomic Encyclopedia of Archaeal and Bacterial Type Strains, Phase II (KMG-II): from individual species to whole genera.</title>
        <authorList>
            <person name="Goeker M."/>
        </authorList>
    </citation>
    <scope>NUCLEOTIDE SEQUENCE [LARGE SCALE GENOMIC DNA]</scope>
    <source>
        <strain evidence="7 8">DSM 45169</strain>
    </source>
</reference>
<feature type="domain" description="Plastocyanin-like" evidence="5">
    <location>
        <begin position="349"/>
        <end position="457"/>
    </location>
</feature>
<dbReference type="Proteomes" id="UP000241639">
    <property type="component" value="Unassembled WGS sequence"/>
</dbReference>
<evidence type="ECO:0000256" key="3">
    <source>
        <dbReference type="ARBA" id="ARBA00023008"/>
    </source>
</evidence>
<dbReference type="PANTHER" id="PTHR11709:SF394">
    <property type="entry name" value="FI03373P-RELATED"/>
    <property type="match status" value="1"/>
</dbReference>
<dbReference type="PROSITE" id="PS51257">
    <property type="entry name" value="PROKAR_LIPOPROTEIN"/>
    <property type="match status" value="1"/>
</dbReference>
<dbReference type="Gene3D" id="2.60.40.420">
    <property type="entry name" value="Cupredoxins - blue copper proteins"/>
    <property type="match status" value="2"/>
</dbReference>
<dbReference type="PANTHER" id="PTHR11709">
    <property type="entry name" value="MULTI-COPPER OXIDASE"/>
    <property type="match status" value="1"/>
</dbReference>
<dbReference type="OrthoDB" id="9757546at2"/>
<dbReference type="InterPro" id="IPR008972">
    <property type="entry name" value="Cupredoxin"/>
</dbReference>
<dbReference type="SUPFAM" id="SSF49503">
    <property type="entry name" value="Cupredoxins"/>
    <property type="match status" value="3"/>
</dbReference>
<dbReference type="GO" id="GO:0005507">
    <property type="term" value="F:copper ion binding"/>
    <property type="evidence" value="ECO:0007669"/>
    <property type="project" value="InterPro"/>
</dbReference>
<feature type="domain" description="Plastocyanin-like" evidence="6">
    <location>
        <begin position="79"/>
        <end position="194"/>
    </location>
</feature>
<comment type="caution">
    <text evidence="7">The sequence shown here is derived from an EMBL/GenBank/DDBJ whole genome shotgun (WGS) entry which is preliminary data.</text>
</comment>
<keyword evidence="4" id="KW-0732">Signal</keyword>
<evidence type="ECO:0000256" key="2">
    <source>
        <dbReference type="ARBA" id="ARBA00023002"/>
    </source>
</evidence>
<dbReference type="CDD" id="cd13861">
    <property type="entry name" value="CuRO_1_CumA_like"/>
    <property type="match status" value="1"/>
</dbReference>
<evidence type="ECO:0000256" key="4">
    <source>
        <dbReference type="SAM" id="SignalP"/>
    </source>
</evidence>
<dbReference type="InterPro" id="IPR011706">
    <property type="entry name" value="Cu-oxidase_C"/>
</dbReference>
<feature type="chain" id="PRO_5015536394" evidence="4">
    <location>
        <begin position="24"/>
        <end position="476"/>
    </location>
</feature>
<evidence type="ECO:0000256" key="1">
    <source>
        <dbReference type="ARBA" id="ARBA00022723"/>
    </source>
</evidence>
<dbReference type="InterPro" id="IPR002355">
    <property type="entry name" value="Cu_oxidase_Cu_BS"/>
</dbReference>
<name>A0A2T4ZDS1_9BACL</name>
<sequence length="476" mass="52678">MIKQSKTISMLLLLLLMSLLATACGFHSGYQSGKYPEEINMAEHGTHHHENGGGDGVSCADITEAPSDAPVKRFTLTAAKTTITLNNGKTVEAWTYNGSTPGPELRVKEGDRVIVTLANKNVEKGVSIHWHGVVLPCSQDGVPGVTQDAVWPGKSFTYEFIARHPGTYWYHSHQQSSEQAGRGLIGRLIVEPKKETFRYDRDYAVTLQKLNDKHTLTNGQVDGLKLDAKPGDAVRLRIINADNEVQWMGVAGADFQVISIDGQDLNGPDVIRQQWIPIGGGQRYDVLFTMPKNGQVQIYSKEQPKLNLSLGHGSAPERLNKNAKEFDFTTYGTPKEDGITPDMKFDRTYQLTLGLLDINGKQFHDIPPLIVKEGEWIKIRFDHKFGGPHPMHLHGHLFKVLTKNGKPLSGSPIYADSILLFRGDVYEIAFEANNPGLWMEHCHNLGHAANGMSMMVNYEGVTTPYRVGTKSGNLPD</sequence>
<dbReference type="RefSeq" id="WP_107727472.1">
    <property type="nucleotide sequence ID" value="NZ_PZZP01000001.1"/>
</dbReference>
<proteinExistence type="predicted"/>
<evidence type="ECO:0000313" key="8">
    <source>
        <dbReference type="Proteomes" id="UP000241639"/>
    </source>
</evidence>
<dbReference type="Pfam" id="PF07732">
    <property type="entry name" value="Cu-oxidase_3"/>
    <property type="match status" value="1"/>
</dbReference>
<dbReference type="PROSITE" id="PS00080">
    <property type="entry name" value="MULTICOPPER_OXIDASE2"/>
    <property type="match status" value="1"/>
</dbReference>
<gene>
    <name evidence="7" type="ORF">C8J48_2679</name>
</gene>
<dbReference type="GO" id="GO:0016491">
    <property type="term" value="F:oxidoreductase activity"/>
    <property type="evidence" value="ECO:0007669"/>
    <property type="project" value="UniProtKB-KW"/>
</dbReference>
<evidence type="ECO:0000259" key="5">
    <source>
        <dbReference type="Pfam" id="PF07731"/>
    </source>
</evidence>